<dbReference type="AlphaFoldDB" id="A0A918XCT3"/>
<dbReference type="RefSeq" id="WP_193517866.1">
    <property type="nucleotide sequence ID" value="NZ_BMXL01000009.1"/>
</dbReference>
<comment type="similarity">
    <text evidence="3">Belongs to the class-III pyridoxal-phosphate-dependent aminotransferase family.</text>
</comment>
<dbReference type="InterPro" id="IPR015421">
    <property type="entry name" value="PyrdxlP-dep_Trfase_major"/>
</dbReference>
<dbReference type="GO" id="GO:0042802">
    <property type="term" value="F:identical protein binding"/>
    <property type="evidence" value="ECO:0007669"/>
    <property type="project" value="TreeGrafter"/>
</dbReference>
<dbReference type="CDD" id="cd00610">
    <property type="entry name" value="OAT_like"/>
    <property type="match status" value="1"/>
</dbReference>
<reference evidence="5 6" key="1">
    <citation type="journal article" date="2014" name="Int. J. Syst. Evol. Microbiol.">
        <title>Complete genome sequence of Corynebacterium casei LMG S-19264T (=DSM 44701T), isolated from a smear-ripened cheese.</title>
        <authorList>
            <consortium name="US DOE Joint Genome Institute (JGI-PGF)"/>
            <person name="Walter F."/>
            <person name="Albersmeier A."/>
            <person name="Kalinowski J."/>
            <person name="Ruckert C."/>
        </authorList>
    </citation>
    <scope>NUCLEOTIDE SEQUENCE [LARGE SCALE GENOMIC DNA]</scope>
    <source>
        <strain evidence="5 6">KCTC 19473</strain>
    </source>
</reference>
<evidence type="ECO:0000256" key="4">
    <source>
        <dbReference type="SAM" id="MobiDB-lite"/>
    </source>
</evidence>
<evidence type="ECO:0000313" key="5">
    <source>
        <dbReference type="EMBL" id="GHD24876.1"/>
    </source>
</evidence>
<name>A0A918XCT3_9ACTN</name>
<dbReference type="InterPro" id="IPR015424">
    <property type="entry name" value="PyrdxlP-dep_Trfase"/>
</dbReference>
<comment type="caution">
    <text evidence="5">The sequence shown here is derived from an EMBL/GenBank/DDBJ whole genome shotgun (WGS) entry which is preliminary data.</text>
</comment>
<feature type="region of interest" description="Disordered" evidence="4">
    <location>
        <begin position="1"/>
        <end position="20"/>
    </location>
</feature>
<proteinExistence type="inferred from homology"/>
<organism evidence="5 6">
    <name type="scientific">Nocardiopsis kunsanensis</name>
    <dbReference type="NCBI Taxonomy" id="141693"/>
    <lineage>
        <taxon>Bacteria</taxon>
        <taxon>Bacillati</taxon>
        <taxon>Actinomycetota</taxon>
        <taxon>Actinomycetes</taxon>
        <taxon>Streptosporangiales</taxon>
        <taxon>Nocardiopsidaceae</taxon>
        <taxon>Nocardiopsis</taxon>
    </lineage>
</organism>
<protein>
    <submittedName>
        <fullName evidence="5">Aspartate aminotransferase family protein</fullName>
    </submittedName>
</protein>
<dbReference type="Pfam" id="PF00202">
    <property type="entry name" value="Aminotran_3"/>
    <property type="match status" value="1"/>
</dbReference>
<evidence type="ECO:0000256" key="2">
    <source>
        <dbReference type="ARBA" id="ARBA00022898"/>
    </source>
</evidence>
<dbReference type="InterPro" id="IPR050103">
    <property type="entry name" value="Class-III_PLP-dep_AT"/>
</dbReference>
<sequence length="450" mass="47999">MQEASQEESPAQALQGLSFPGQGRQERWLERESAHVAPGATDEAAFGRRVFTSGNGSMLTDMDGSTYVDLAAGALTQSLGHAHPETVEALSAQAQRLWNVHDSAFPGRAELCELLARLLPPELDTYAFFSTGAEAVEAALRLVQRTAPPERNRIGALRHGFHGKTMGARMLVHWDVGTQSFAGNSVLGYAPNCYRCPLDLEHPSCELRCASLVRRHIAEKPNVSALVFEPVQGAAGVITPPPGYWETVARACRDNGVLLVADEVLTGGGRTGSFLASEEVGVRPDLVVMAKGAANGFPFSVLAGPRELMHHPSASEPGAYASTYGGNPLGVAVATATLGVVEREALTERAKELGVLVGELLARMRDRFPSVGDVRGLGLLHGVEFVRDRATREPAPETAREVYRAALDLGVRTALGGHIIRVSPPLNIDEETLRSALGSLERALEQVEGA</sequence>
<keyword evidence="5" id="KW-0032">Aminotransferase</keyword>
<gene>
    <name evidence="5" type="ORF">GCM10007147_21530</name>
</gene>
<accession>A0A918XCT3</accession>
<keyword evidence="6" id="KW-1185">Reference proteome</keyword>
<evidence type="ECO:0000313" key="6">
    <source>
        <dbReference type="Proteomes" id="UP000654947"/>
    </source>
</evidence>
<dbReference type="Proteomes" id="UP000654947">
    <property type="component" value="Unassembled WGS sequence"/>
</dbReference>
<comment type="cofactor">
    <cofactor evidence="1">
        <name>pyridoxal 5'-phosphate</name>
        <dbReference type="ChEBI" id="CHEBI:597326"/>
    </cofactor>
</comment>
<dbReference type="GO" id="GO:0008483">
    <property type="term" value="F:transaminase activity"/>
    <property type="evidence" value="ECO:0007669"/>
    <property type="project" value="UniProtKB-KW"/>
</dbReference>
<keyword evidence="5" id="KW-0808">Transferase</keyword>
<dbReference type="InterPro" id="IPR049704">
    <property type="entry name" value="Aminotrans_3_PPA_site"/>
</dbReference>
<dbReference type="Gene3D" id="3.90.1150.10">
    <property type="entry name" value="Aspartate Aminotransferase, domain 1"/>
    <property type="match status" value="1"/>
</dbReference>
<keyword evidence="2 3" id="KW-0663">Pyridoxal phosphate</keyword>
<dbReference type="GO" id="GO:0030170">
    <property type="term" value="F:pyridoxal phosphate binding"/>
    <property type="evidence" value="ECO:0007669"/>
    <property type="project" value="InterPro"/>
</dbReference>
<dbReference type="PROSITE" id="PS00600">
    <property type="entry name" value="AA_TRANSFER_CLASS_3"/>
    <property type="match status" value="1"/>
</dbReference>
<dbReference type="PIRSF" id="PIRSF000521">
    <property type="entry name" value="Transaminase_4ab_Lys_Orn"/>
    <property type="match status" value="1"/>
</dbReference>
<dbReference type="EMBL" id="BMXL01000009">
    <property type="protein sequence ID" value="GHD24876.1"/>
    <property type="molecule type" value="Genomic_DNA"/>
</dbReference>
<dbReference type="InterPro" id="IPR015422">
    <property type="entry name" value="PyrdxlP-dep_Trfase_small"/>
</dbReference>
<evidence type="ECO:0000256" key="3">
    <source>
        <dbReference type="RuleBase" id="RU003560"/>
    </source>
</evidence>
<dbReference type="SUPFAM" id="SSF53383">
    <property type="entry name" value="PLP-dependent transferases"/>
    <property type="match status" value="1"/>
</dbReference>
<evidence type="ECO:0000256" key="1">
    <source>
        <dbReference type="ARBA" id="ARBA00001933"/>
    </source>
</evidence>
<dbReference type="Gene3D" id="3.40.640.10">
    <property type="entry name" value="Type I PLP-dependent aspartate aminotransferase-like (Major domain)"/>
    <property type="match status" value="1"/>
</dbReference>
<dbReference type="InterPro" id="IPR005814">
    <property type="entry name" value="Aminotrans_3"/>
</dbReference>
<dbReference type="PANTHER" id="PTHR11986">
    <property type="entry name" value="AMINOTRANSFERASE CLASS III"/>
    <property type="match status" value="1"/>
</dbReference>